<evidence type="ECO:0000313" key="2">
    <source>
        <dbReference type="Proteomes" id="UP000053097"/>
    </source>
</evidence>
<name>A0A026WSI0_OOCBI</name>
<dbReference type="Proteomes" id="UP000053097">
    <property type="component" value="Unassembled WGS sequence"/>
</dbReference>
<sequence>MYVRRKNRSQERSDAACLREFLREAGYTTEHVMYFVMYSSSGPTANRCYRVRRDEHLLKHL</sequence>
<accession>A0A026WSI0</accession>
<proteinExistence type="predicted"/>
<organism evidence="1 2">
    <name type="scientific">Ooceraea biroi</name>
    <name type="common">Clonal raider ant</name>
    <name type="synonym">Cerapachys biroi</name>
    <dbReference type="NCBI Taxonomy" id="2015173"/>
    <lineage>
        <taxon>Eukaryota</taxon>
        <taxon>Metazoa</taxon>
        <taxon>Ecdysozoa</taxon>
        <taxon>Arthropoda</taxon>
        <taxon>Hexapoda</taxon>
        <taxon>Insecta</taxon>
        <taxon>Pterygota</taxon>
        <taxon>Neoptera</taxon>
        <taxon>Endopterygota</taxon>
        <taxon>Hymenoptera</taxon>
        <taxon>Apocrita</taxon>
        <taxon>Aculeata</taxon>
        <taxon>Formicoidea</taxon>
        <taxon>Formicidae</taxon>
        <taxon>Dorylinae</taxon>
        <taxon>Ooceraea</taxon>
    </lineage>
</organism>
<keyword evidence="2" id="KW-1185">Reference proteome</keyword>
<protein>
    <submittedName>
        <fullName evidence="1">Uncharacterized protein</fullName>
    </submittedName>
</protein>
<dbReference type="EMBL" id="KK107111">
    <property type="protein sequence ID" value="EZA58938.1"/>
    <property type="molecule type" value="Genomic_DNA"/>
</dbReference>
<evidence type="ECO:0000313" key="1">
    <source>
        <dbReference type="EMBL" id="EZA58938.1"/>
    </source>
</evidence>
<gene>
    <name evidence="1" type="ORF">X777_16897</name>
</gene>
<reference evidence="1 2" key="1">
    <citation type="journal article" date="2014" name="Curr. Biol.">
        <title>The genome of the clonal raider ant Cerapachys biroi.</title>
        <authorList>
            <person name="Oxley P.R."/>
            <person name="Ji L."/>
            <person name="Fetter-Pruneda I."/>
            <person name="McKenzie S.K."/>
            <person name="Li C."/>
            <person name="Hu H."/>
            <person name="Zhang G."/>
            <person name="Kronauer D.J."/>
        </authorList>
    </citation>
    <scope>NUCLEOTIDE SEQUENCE [LARGE SCALE GENOMIC DNA]</scope>
</reference>
<dbReference type="AlphaFoldDB" id="A0A026WSI0"/>